<accession>A0ABT4J8Q8</accession>
<keyword evidence="11" id="KW-1185">Reference proteome</keyword>
<evidence type="ECO:0000256" key="5">
    <source>
        <dbReference type="ARBA" id="ARBA00023065"/>
    </source>
</evidence>
<evidence type="ECO:0000256" key="6">
    <source>
        <dbReference type="ARBA" id="ARBA00023136"/>
    </source>
</evidence>
<keyword evidence="4 8" id="KW-1133">Transmembrane helix</keyword>
<dbReference type="InterPro" id="IPR013099">
    <property type="entry name" value="K_chnl_dom"/>
</dbReference>
<organism evidence="10 11">
    <name type="scientific">Paracoccus benzoatiresistens</name>
    <dbReference type="NCBI Taxonomy" id="2997341"/>
    <lineage>
        <taxon>Bacteria</taxon>
        <taxon>Pseudomonadati</taxon>
        <taxon>Pseudomonadota</taxon>
        <taxon>Alphaproteobacteria</taxon>
        <taxon>Rhodobacterales</taxon>
        <taxon>Paracoccaceae</taxon>
        <taxon>Paracoccus</taxon>
    </lineage>
</organism>
<protein>
    <submittedName>
        <fullName evidence="10">Potassium channel family protein</fullName>
    </submittedName>
</protein>
<keyword evidence="3 8" id="KW-0812">Transmembrane</keyword>
<dbReference type="SUPFAM" id="SSF81324">
    <property type="entry name" value="Voltage-gated potassium channels"/>
    <property type="match status" value="1"/>
</dbReference>
<feature type="transmembrane region" description="Helical" evidence="8">
    <location>
        <begin position="21"/>
        <end position="40"/>
    </location>
</feature>
<reference evidence="10" key="1">
    <citation type="submission" date="2022-12" db="EMBL/GenBank/DDBJ databases">
        <title>Paracoccus sp. EF6 isolated from a lake water.</title>
        <authorList>
            <person name="Liu H."/>
        </authorList>
    </citation>
    <scope>NUCLEOTIDE SEQUENCE</scope>
    <source>
        <strain evidence="10">EF6</strain>
    </source>
</reference>
<keyword evidence="5" id="KW-0406">Ion transport</keyword>
<evidence type="ECO:0000256" key="2">
    <source>
        <dbReference type="ARBA" id="ARBA00022448"/>
    </source>
</evidence>
<dbReference type="PANTHER" id="PTHR11003">
    <property type="entry name" value="POTASSIUM CHANNEL, SUBFAMILY K"/>
    <property type="match status" value="1"/>
</dbReference>
<keyword evidence="2" id="KW-0813">Transport</keyword>
<evidence type="ECO:0000259" key="9">
    <source>
        <dbReference type="Pfam" id="PF07885"/>
    </source>
</evidence>
<evidence type="ECO:0000256" key="8">
    <source>
        <dbReference type="SAM" id="Phobius"/>
    </source>
</evidence>
<dbReference type="PANTHER" id="PTHR11003:SF334">
    <property type="entry name" value="FI03418P"/>
    <property type="match status" value="1"/>
</dbReference>
<dbReference type="RefSeq" id="WP_268943563.1">
    <property type="nucleotide sequence ID" value="NZ_JAPTYD010000039.1"/>
</dbReference>
<feature type="domain" description="Potassium channel" evidence="9">
    <location>
        <begin position="29"/>
        <end position="101"/>
    </location>
</feature>
<dbReference type="Proteomes" id="UP001149822">
    <property type="component" value="Unassembled WGS sequence"/>
</dbReference>
<evidence type="ECO:0000256" key="3">
    <source>
        <dbReference type="ARBA" id="ARBA00022692"/>
    </source>
</evidence>
<evidence type="ECO:0000313" key="11">
    <source>
        <dbReference type="Proteomes" id="UP001149822"/>
    </source>
</evidence>
<feature type="transmembrane region" description="Helical" evidence="8">
    <location>
        <begin position="52"/>
        <end position="68"/>
    </location>
</feature>
<name>A0ABT4J8Q8_9RHOB</name>
<evidence type="ECO:0000256" key="1">
    <source>
        <dbReference type="ARBA" id="ARBA00004141"/>
    </source>
</evidence>
<dbReference type="GO" id="GO:0034220">
    <property type="term" value="P:monoatomic ion transmembrane transport"/>
    <property type="evidence" value="ECO:0007669"/>
    <property type="project" value="UniProtKB-KW"/>
</dbReference>
<comment type="subcellular location">
    <subcellularLocation>
        <location evidence="1">Membrane</location>
        <topology evidence="1">Multi-pass membrane protein</topology>
    </subcellularLocation>
</comment>
<sequence>MRFLSAYVRLVRAIYMAFRSTQVQALILVCILIALAQAVIFMRIEGWRFLDAFYFSVVSMATVGYGDLAPRTPLGKITALVFLMVGVGIFVLTVSSIAQVILGEISPSAGHPAREKEPDHAGPE</sequence>
<keyword evidence="6 8" id="KW-0472">Membrane</keyword>
<dbReference type="Gene3D" id="1.10.287.70">
    <property type="match status" value="1"/>
</dbReference>
<evidence type="ECO:0000256" key="7">
    <source>
        <dbReference type="ARBA" id="ARBA00023303"/>
    </source>
</evidence>
<comment type="caution">
    <text evidence="10">The sequence shown here is derived from an EMBL/GenBank/DDBJ whole genome shotgun (WGS) entry which is preliminary data.</text>
</comment>
<proteinExistence type="predicted"/>
<gene>
    <name evidence="10" type="ORF">OU682_17880</name>
</gene>
<evidence type="ECO:0000256" key="4">
    <source>
        <dbReference type="ARBA" id="ARBA00022989"/>
    </source>
</evidence>
<keyword evidence="7 10" id="KW-0407">Ion channel</keyword>
<feature type="transmembrane region" description="Helical" evidence="8">
    <location>
        <begin position="80"/>
        <end position="102"/>
    </location>
</feature>
<dbReference type="Pfam" id="PF07885">
    <property type="entry name" value="Ion_trans_2"/>
    <property type="match status" value="1"/>
</dbReference>
<dbReference type="InterPro" id="IPR003280">
    <property type="entry name" value="2pore_dom_K_chnl"/>
</dbReference>
<dbReference type="EMBL" id="JAPTYD010000039">
    <property type="protein sequence ID" value="MCZ0963478.1"/>
    <property type="molecule type" value="Genomic_DNA"/>
</dbReference>
<evidence type="ECO:0000313" key="10">
    <source>
        <dbReference type="EMBL" id="MCZ0963478.1"/>
    </source>
</evidence>